<evidence type="ECO:0000313" key="8">
    <source>
        <dbReference type="Proteomes" id="UP000070412"/>
    </source>
</evidence>
<dbReference type="AlphaFoldDB" id="A0A834RE13"/>
<keyword evidence="2 4" id="KW-1133">Transmembrane helix</keyword>
<reference evidence="8" key="1">
    <citation type="journal article" date="2020" name="PLoS Negl. Trop. Dis.">
        <title>High-quality nuclear genome for Sarcoptes scabiei-A critical resource for a neglected parasite.</title>
        <authorList>
            <person name="Korhonen P.K."/>
            <person name="Gasser R.B."/>
            <person name="Ma G."/>
            <person name="Wang T."/>
            <person name="Stroehlein A.J."/>
            <person name="Young N.D."/>
            <person name="Ang C.S."/>
            <person name="Fernando D.D."/>
            <person name="Lu H.C."/>
            <person name="Taylor S."/>
            <person name="Reynolds S.L."/>
            <person name="Mofiz E."/>
            <person name="Najaraj S.H."/>
            <person name="Gowda H."/>
            <person name="Madugundu A."/>
            <person name="Renuse S."/>
            <person name="Holt D."/>
            <person name="Pandey A."/>
            <person name="Papenfuss A.T."/>
            <person name="Fischer K."/>
        </authorList>
    </citation>
    <scope>NUCLEOTIDE SEQUENCE [LARGE SCALE GENOMIC DNA]</scope>
</reference>
<dbReference type="InterPro" id="IPR007274">
    <property type="entry name" value="Cop_transporter"/>
</dbReference>
<organism evidence="6">
    <name type="scientific">Sarcoptes scabiei</name>
    <name type="common">Itch mite</name>
    <name type="synonym">Acarus scabiei</name>
    <dbReference type="NCBI Taxonomy" id="52283"/>
    <lineage>
        <taxon>Eukaryota</taxon>
        <taxon>Metazoa</taxon>
        <taxon>Ecdysozoa</taxon>
        <taxon>Arthropoda</taxon>
        <taxon>Chelicerata</taxon>
        <taxon>Arachnida</taxon>
        <taxon>Acari</taxon>
        <taxon>Acariformes</taxon>
        <taxon>Sarcoptiformes</taxon>
        <taxon>Astigmata</taxon>
        <taxon>Psoroptidia</taxon>
        <taxon>Sarcoptoidea</taxon>
        <taxon>Sarcoptidae</taxon>
        <taxon>Sarcoptinae</taxon>
        <taxon>Sarcoptes</taxon>
    </lineage>
</organism>
<feature type="compositionally biased region" description="Low complexity" evidence="5">
    <location>
        <begin position="13"/>
        <end position="22"/>
    </location>
</feature>
<keyword evidence="4" id="KW-0187">Copper transport</keyword>
<feature type="compositionally biased region" description="Low complexity" evidence="5">
    <location>
        <begin position="183"/>
        <end position="195"/>
    </location>
</feature>
<keyword evidence="3 4" id="KW-0472">Membrane</keyword>
<accession>A0A834RE13</accession>
<keyword evidence="4" id="KW-0186">Copper</keyword>
<comment type="similarity">
    <text evidence="4">Belongs to the copper transporter (Ctr) (TC 1.A.56) family. SLC31A subfamily.</text>
</comment>
<feature type="region of interest" description="Disordered" evidence="5">
    <location>
        <begin position="1"/>
        <end position="26"/>
    </location>
</feature>
<evidence type="ECO:0000256" key="5">
    <source>
        <dbReference type="SAM" id="MobiDB-lite"/>
    </source>
</evidence>
<evidence type="ECO:0000313" key="7">
    <source>
        <dbReference type="EnsemblMetazoa" id="KAF7494375.1"/>
    </source>
</evidence>
<reference evidence="7" key="3">
    <citation type="submission" date="2022-06" db="UniProtKB">
        <authorList>
            <consortium name="EnsemblMetazoa"/>
        </authorList>
    </citation>
    <scope>IDENTIFICATION</scope>
</reference>
<evidence type="ECO:0000256" key="3">
    <source>
        <dbReference type="ARBA" id="ARBA00023136"/>
    </source>
</evidence>
<name>A0A834RE13_SARSC</name>
<evidence type="ECO:0000256" key="1">
    <source>
        <dbReference type="ARBA" id="ARBA00022692"/>
    </source>
</evidence>
<feature type="region of interest" description="Disordered" evidence="5">
    <location>
        <begin position="176"/>
        <end position="203"/>
    </location>
</feature>
<feature type="compositionally biased region" description="Basic residues" evidence="5">
    <location>
        <begin position="1"/>
        <end position="12"/>
    </location>
</feature>
<reference evidence="6" key="2">
    <citation type="submission" date="2020-01" db="EMBL/GenBank/DDBJ databases">
        <authorList>
            <person name="Korhonen P.K.K."/>
            <person name="Guangxu M.G."/>
            <person name="Wang T.W."/>
            <person name="Stroehlein A.J.S."/>
            <person name="Young N.D."/>
            <person name="Ang C.-S.A."/>
            <person name="Fernando D.W.F."/>
            <person name="Lu H.L."/>
            <person name="Taylor S.T."/>
            <person name="Ehtesham M.E.M."/>
            <person name="Najaraj S.H.N."/>
            <person name="Harsha G.H.G."/>
            <person name="Madugundu A.M."/>
            <person name="Renuse S.R."/>
            <person name="Holt D.H."/>
            <person name="Pandey A.P."/>
            <person name="Papenfuss A.P."/>
            <person name="Gasser R.B.G."/>
            <person name="Fischer K.F."/>
        </authorList>
    </citation>
    <scope>NUCLEOTIDE SEQUENCE</scope>
    <source>
        <strain evidence="6">SSS_KF_BRIS2020</strain>
    </source>
</reference>
<dbReference type="PANTHER" id="PTHR12483">
    <property type="entry name" value="SOLUTE CARRIER FAMILY 31 COPPER TRANSPORTERS"/>
    <property type="match status" value="1"/>
</dbReference>
<keyword evidence="4" id="KW-0406">Ion transport</keyword>
<evidence type="ECO:0000256" key="4">
    <source>
        <dbReference type="RuleBase" id="RU367022"/>
    </source>
</evidence>
<dbReference type="GO" id="GO:0016020">
    <property type="term" value="C:membrane"/>
    <property type="evidence" value="ECO:0007669"/>
    <property type="project" value="UniProtKB-SubCell"/>
</dbReference>
<sequence>MSHQTHHHHHNHQQQQQQQQQQYHHHDHHPVEMLVDGTTIIEKNKDVMDHEKMFQTMTTGSMDHMGKMFFHFGYEPIVLIETWAADSDLSLWATCLFFFVMAIIYEILKAYRRLNSFRVLQMQRETLKQQFRRQNVKLTSNSSEILDGSKMESIIATDPTEQMNSFVGNHPSYGMTSQTDLDSSSSSRTTNTNSNEPINSSNVHFSVDPMLPAAPATTTTTTAASPSLSSSLNNRKSLPLFATIGQMFSRTNLYSTLLYSLQVFFAYYLMLAFMLFNVWICLSIVLGAAFGHFLLAEHSTTLADHNVEDYCH</sequence>
<keyword evidence="4" id="KW-0813">Transport</keyword>
<dbReference type="OrthoDB" id="161814at2759"/>
<dbReference type="EMBL" id="WVUK01000053">
    <property type="protein sequence ID" value="KAF7494375.1"/>
    <property type="molecule type" value="Genomic_DNA"/>
</dbReference>
<keyword evidence="8" id="KW-1185">Reference proteome</keyword>
<keyword evidence="1 4" id="KW-0812">Transmembrane</keyword>
<dbReference type="EnsemblMetazoa" id="SSS_5848s_mrna">
    <property type="protein sequence ID" value="KAF7494375.1"/>
    <property type="gene ID" value="SSS_5848"/>
</dbReference>
<dbReference type="GO" id="GO:0005375">
    <property type="term" value="F:copper ion transmembrane transporter activity"/>
    <property type="evidence" value="ECO:0007669"/>
    <property type="project" value="UniProtKB-UniRule"/>
</dbReference>
<dbReference type="Proteomes" id="UP000070412">
    <property type="component" value="Unassembled WGS sequence"/>
</dbReference>
<gene>
    <name evidence="6" type="ORF">SSS_5848</name>
</gene>
<comment type="subcellular location">
    <subcellularLocation>
        <location evidence="4">Membrane</location>
        <topology evidence="4">Multi-pass membrane protein</topology>
    </subcellularLocation>
</comment>
<dbReference type="PANTHER" id="PTHR12483:SF115">
    <property type="entry name" value="COPPER TRANSPORT PROTEIN"/>
    <property type="match status" value="1"/>
</dbReference>
<proteinExistence type="inferred from homology"/>
<evidence type="ECO:0000313" key="6">
    <source>
        <dbReference type="EMBL" id="KAF7494375.1"/>
    </source>
</evidence>
<dbReference type="Pfam" id="PF04145">
    <property type="entry name" value="Ctr"/>
    <property type="match status" value="1"/>
</dbReference>
<protein>
    <recommendedName>
        <fullName evidence="4">Copper transport protein</fullName>
    </recommendedName>
</protein>
<feature type="transmembrane region" description="Helical" evidence="4">
    <location>
        <begin position="89"/>
        <end position="108"/>
    </location>
</feature>
<evidence type="ECO:0000256" key="2">
    <source>
        <dbReference type="ARBA" id="ARBA00022989"/>
    </source>
</evidence>